<dbReference type="Proteomes" id="UP000184109">
    <property type="component" value="Unassembled WGS sequence"/>
</dbReference>
<dbReference type="OrthoDB" id="1437325at2"/>
<dbReference type="AlphaFoldDB" id="A0A1M5WHF1"/>
<reference evidence="2" key="1">
    <citation type="submission" date="2016-11" db="EMBL/GenBank/DDBJ databases">
        <authorList>
            <person name="Varghese N."/>
            <person name="Submissions S."/>
        </authorList>
    </citation>
    <scope>NUCLEOTIDE SEQUENCE [LARGE SCALE GENOMIC DNA]</scope>
    <source>
        <strain evidence="2">DSM 100572</strain>
    </source>
</reference>
<name>A0A1M5WHF1_9FLAO</name>
<organism evidence="1 2">
    <name type="scientific">Wenyingzhuangia marina</name>
    <dbReference type="NCBI Taxonomy" id="1195760"/>
    <lineage>
        <taxon>Bacteria</taxon>
        <taxon>Pseudomonadati</taxon>
        <taxon>Bacteroidota</taxon>
        <taxon>Flavobacteriia</taxon>
        <taxon>Flavobacteriales</taxon>
        <taxon>Flavobacteriaceae</taxon>
        <taxon>Wenyingzhuangia</taxon>
    </lineage>
</organism>
<gene>
    <name evidence="1" type="ORF">SAMN05444281_2435</name>
</gene>
<sequence length="217" mass="25110">MKKKIILILLFIGPLGFFIFLSLGDVNFKPCEVFQENVLEVATFKKDTTSFKDNINVITFLGTKPTLKETQLFNINEVVFKKLDKYKKFQMISFYIGENNTEIKDIQEKLSKTAGDKFYKWKFICLDSLETTKLYQSLKTNSALDSNLASNQAFIIDKKNSQRGRTDDDKIGEDVFAYDMSSVNDMKNKLLTDTENVFYEQEVSTTSRKERLGKDEK</sequence>
<dbReference type="STRING" id="1195760.SAMN05444281_2435"/>
<dbReference type="RefSeq" id="WP_073121933.1">
    <property type="nucleotide sequence ID" value="NZ_BMEN01000006.1"/>
</dbReference>
<evidence type="ECO:0000313" key="1">
    <source>
        <dbReference type="EMBL" id="SHH86930.1"/>
    </source>
</evidence>
<accession>A0A1M5WHF1</accession>
<proteinExistence type="predicted"/>
<protein>
    <submittedName>
        <fullName evidence="1">Uncharacterized protein</fullName>
    </submittedName>
</protein>
<dbReference type="EMBL" id="FQXQ01000005">
    <property type="protein sequence ID" value="SHH86930.1"/>
    <property type="molecule type" value="Genomic_DNA"/>
</dbReference>
<keyword evidence="2" id="KW-1185">Reference proteome</keyword>
<evidence type="ECO:0000313" key="2">
    <source>
        <dbReference type="Proteomes" id="UP000184109"/>
    </source>
</evidence>